<evidence type="ECO:0000313" key="3">
    <source>
        <dbReference type="EMBL" id="CAF2033467.1"/>
    </source>
</evidence>
<dbReference type="Proteomes" id="UP000676336">
    <property type="component" value="Unassembled WGS sequence"/>
</dbReference>
<organism evidence="3 7">
    <name type="scientific">Rotaria magnacalcarata</name>
    <dbReference type="NCBI Taxonomy" id="392030"/>
    <lineage>
        <taxon>Eukaryota</taxon>
        <taxon>Metazoa</taxon>
        <taxon>Spiralia</taxon>
        <taxon>Gnathifera</taxon>
        <taxon>Rotifera</taxon>
        <taxon>Eurotatoria</taxon>
        <taxon>Bdelloidea</taxon>
        <taxon>Philodinida</taxon>
        <taxon>Philodinidae</taxon>
        <taxon>Rotaria</taxon>
    </lineage>
</organism>
<accession>A0A816N4K2</accession>
<evidence type="ECO:0000313" key="5">
    <source>
        <dbReference type="EMBL" id="CAF3931498.1"/>
    </source>
</evidence>
<dbReference type="EMBL" id="CAJOBI010006619">
    <property type="protein sequence ID" value="CAF4065014.1"/>
    <property type="molecule type" value="Genomic_DNA"/>
</dbReference>
<gene>
    <name evidence="4" type="ORF">BYL167_LOCUS7110</name>
    <name evidence="2" type="ORF">CJN711_LOCUS20427</name>
    <name evidence="5" type="ORF">GIL414_LOCUS8097</name>
    <name evidence="3" type="ORF">MBJ925_LOCUS10284</name>
    <name evidence="6" type="ORF">SMN809_LOCUS15412</name>
</gene>
<evidence type="ECO:0000256" key="1">
    <source>
        <dbReference type="SAM" id="MobiDB-lite"/>
    </source>
</evidence>
<dbReference type="Proteomes" id="UP000681720">
    <property type="component" value="Unassembled WGS sequence"/>
</dbReference>
<dbReference type="Proteomes" id="UP000663824">
    <property type="component" value="Unassembled WGS sequence"/>
</dbReference>
<dbReference type="Proteomes" id="UP000681967">
    <property type="component" value="Unassembled WGS sequence"/>
</dbReference>
<name>A0A816N4K2_9BILA</name>
<protein>
    <submittedName>
        <fullName evidence="3">Uncharacterized protein</fullName>
    </submittedName>
</protein>
<sequence length="91" mass="10128">MQPNICAVIDVTSSSSSSSFSPSSSSAEVTISKTTTTNKRKPMLTVNGYDFQMKNYNKAKTIKFWRRANRNCSVPGRALRLPETVVYGCKR</sequence>
<dbReference type="EMBL" id="CAJOBJ010002577">
    <property type="protein sequence ID" value="CAF3931498.1"/>
    <property type="molecule type" value="Genomic_DNA"/>
</dbReference>
<feature type="compositionally biased region" description="Low complexity" evidence="1">
    <location>
        <begin position="13"/>
        <end position="26"/>
    </location>
</feature>
<evidence type="ECO:0000313" key="2">
    <source>
        <dbReference type="EMBL" id="CAF1370668.1"/>
    </source>
</evidence>
<dbReference type="EMBL" id="CAJOBH010001807">
    <property type="protein sequence ID" value="CAF3874610.1"/>
    <property type="molecule type" value="Genomic_DNA"/>
</dbReference>
<evidence type="ECO:0000313" key="6">
    <source>
        <dbReference type="EMBL" id="CAF4065014.1"/>
    </source>
</evidence>
<dbReference type="AlphaFoldDB" id="A0A816N4K2"/>
<dbReference type="Proteomes" id="UP000663855">
    <property type="component" value="Unassembled WGS sequence"/>
</dbReference>
<dbReference type="EMBL" id="CAJNOV010009531">
    <property type="protein sequence ID" value="CAF1370668.1"/>
    <property type="molecule type" value="Genomic_DNA"/>
</dbReference>
<evidence type="ECO:0000313" key="4">
    <source>
        <dbReference type="EMBL" id="CAF3874610.1"/>
    </source>
</evidence>
<dbReference type="EMBL" id="CAJNRE010004238">
    <property type="protein sequence ID" value="CAF2033467.1"/>
    <property type="molecule type" value="Genomic_DNA"/>
</dbReference>
<comment type="caution">
    <text evidence="3">The sequence shown here is derived from an EMBL/GenBank/DDBJ whole genome shotgun (WGS) entry which is preliminary data.</text>
</comment>
<reference evidence="3" key="1">
    <citation type="submission" date="2021-02" db="EMBL/GenBank/DDBJ databases">
        <authorList>
            <person name="Nowell W R."/>
        </authorList>
    </citation>
    <scope>NUCLEOTIDE SEQUENCE</scope>
</reference>
<evidence type="ECO:0000313" key="7">
    <source>
        <dbReference type="Proteomes" id="UP000663824"/>
    </source>
</evidence>
<feature type="region of interest" description="Disordered" evidence="1">
    <location>
        <begin position="13"/>
        <end position="34"/>
    </location>
</feature>
<proteinExistence type="predicted"/>